<protein>
    <submittedName>
        <fullName evidence="9">Fis family transcriptional regulator</fullName>
    </submittedName>
</protein>
<dbReference type="InterPro" id="IPR025944">
    <property type="entry name" value="Sigma_54_int_dom_CS"/>
</dbReference>
<comment type="caution">
    <text evidence="9">The sequence shown here is derived from an EMBL/GenBank/DDBJ whole genome shotgun (WGS) entry which is preliminary data.</text>
</comment>
<dbReference type="InterPro" id="IPR027417">
    <property type="entry name" value="P-loop_NTPase"/>
</dbReference>
<keyword evidence="1" id="KW-0547">Nucleotide-binding</keyword>
<dbReference type="InterPro" id="IPR002078">
    <property type="entry name" value="Sigma_54_int"/>
</dbReference>
<evidence type="ECO:0000256" key="2">
    <source>
        <dbReference type="ARBA" id="ARBA00022840"/>
    </source>
</evidence>
<evidence type="ECO:0000259" key="8">
    <source>
        <dbReference type="PROSITE" id="PS50112"/>
    </source>
</evidence>
<dbReference type="Gene3D" id="1.10.10.60">
    <property type="entry name" value="Homeodomain-like"/>
    <property type="match status" value="1"/>
</dbReference>
<feature type="domain" description="Sigma-54 factor interaction" evidence="7">
    <location>
        <begin position="276"/>
        <end position="505"/>
    </location>
</feature>
<keyword evidence="4" id="KW-0238">DNA-binding</keyword>
<dbReference type="CDD" id="cd00130">
    <property type="entry name" value="PAS"/>
    <property type="match status" value="1"/>
</dbReference>
<dbReference type="InterPro" id="IPR000014">
    <property type="entry name" value="PAS"/>
</dbReference>
<evidence type="ECO:0000259" key="7">
    <source>
        <dbReference type="PROSITE" id="PS50045"/>
    </source>
</evidence>
<dbReference type="PROSITE" id="PS50112">
    <property type="entry name" value="PAS"/>
    <property type="match status" value="1"/>
</dbReference>
<keyword evidence="2" id="KW-0067">ATP-binding</keyword>
<dbReference type="AlphaFoldDB" id="A0A2A4MPY3"/>
<evidence type="ECO:0000256" key="3">
    <source>
        <dbReference type="ARBA" id="ARBA00023015"/>
    </source>
</evidence>
<dbReference type="Proteomes" id="UP000218172">
    <property type="component" value="Unassembled WGS sequence"/>
</dbReference>
<dbReference type="EMBL" id="NVQR01000045">
    <property type="protein sequence ID" value="PCH62111.1"/>
    <property type="molecule type" value="Genomic_DNA"/>
</dbReference>
<keyword evidence="5" id="KW-0804">Transcription</keyword>
<dbReference type="Pfam" id="PF25601">
    <property type="entry name" value="AAA_lid_14"/>
    <property type="match status" value="1"/>
</dbReference>
<dbReference type="InterPro" id="IPR058031">
    <property type="entry name" value="AAA_lid_NorR"/>
</dbReference>
<sequence>MLDRQLNVQDISAAWRGRISSPVDQQSQPSLSALFKPQTLPALEQALNRLLTEDRPIKDLSGELNNKAGFTPALVSAWSLTSAPSTASGDEYCILLIASDVTPISNDWAELSQLRVQYQSILDCAGEGIYGLDQNGKISFGNKAATQILGWEIEQVIGKSSHDVHHHSHQDGRHYPQQDCPIYAALQDGEIHRVDNEVFWHTNGKAVPVEYVSTPIIVDGKPNGAVIIFRDDTRRRQLESQREDAFEEILRLKEKLELERDYLRDEVNLAGNYGEIIGDSQALKRTLSQVEAVAQTPASVLILGESGVGKEMIARAIHMQSDRADKAMIKVNCASIPNELFESEFFGHVRGAFTGAHQDRIGRLQLADGGTLFLDEVGEIPLSQQGKLLRALQENEFERVGDHKTQQVNVRVVAATNRNLAEEVKAGRFREDLYYRLSVFPIEVPPLRDRRDDIAPLAISFLAKACTELKREKLKLSKSHMAVLKQHDWPGNIRELKNTIDRAVISSSGNKLRLDLALDGSQLRDPNSTASNVTNPITTSNTTSDSFVSSAEFKAMEKANIIAALEAANWKTWGDSGAAALLGIKASTLAYQIKTFGIIKPTA</sequence>
<keyword evidence="6" id="KW-0175">Coiled coil</keyword>
<dbReference type="PANTHER" id="PTHR32071">
    <property type="entry name" value="TRANSCRIPTIONAL REGULATORY PROTEIN"/>
    <property type="match status" value="1"/>
</dbReference>
<evidence type="ECO:0000313" key="10">
    <source>
        <dbReference type="Proteomes" id="UP000218172"/>
    </source>
</evidence>
<evidence type="ECO:0000313" key="9">
    <source>
        <dbReference type="EMBL" id="PCH62111.1"/>
    </source>
</evidence>
<keyword evidence="3" id="KW-0805">Transcription regulation</keyword>
<dbReference type="InterPro" id="IPR025662">
    <property type="entry name" value="Sigma_54_int_dom_ATP-bd_1"/>
</dbReference>
<dbReference type="Gene3D" id="1.10.8.60">
    <property type="match status" value="1"/>
</dbReference>
<evidence type="ECO:0000256" key="6">
    <source>
        <dbReference type="SAM" id="Coils"/>
    </source>
</evidence>
<evidence type="ECO:0000256" key="4">
    <source>
        <dbReference type="ARBA" id="ARBA00023125"/>
    </source>
</evidence>
<reference evidence="10" key="1">
    <citation type="submission" date="2017-08" db="EMBL/GenBank/DDBJ databases">
        <title>A dynamic microbial community with high functional redundancy inhabits the cold, oxic subseafloor aquifer.</title>
        <authorList>
            <person name="Tully B.J."/>
            <person name="Wheat C.G."/>
            <person name="Glazer B.T."/>
            <person name="Huber J.A."/>
        </authorList>
    </citation>
    <scope>NUCLEOTIDE SEQUENCE [LARGE SCALE GENOMIC DNA]</scope>
</reference>
<name>A0A2A4MPY3_9GAMM</name>
<evidence type="ECO:0000256" key="1">
    <source>
        <dbReference type="ARBA" id="ARBA00022741"/>
    </source>
</evidence>
<dbReference type="SUPFAM" id="SSF52540">
    <property type="entry name" value="P-loop containing nucleoside triphosphate hydrolases"/>
    <property type="match status" value="1"/>
</dbReference>
<dbReference type="NCBIfam" id="TIGR00229">
    <property type="entry name" value="sensory_box"/>
    <property type="match status" value="1"/>
</dbReference>
<dbReference type="SMART" id="SM00382">
    <property type="entry name" value="AAA"/>
    <property type="match status" value="1"/>
</dbReference>
<dbReference type="GO" id="GO:0006355">
    <property type="term" value="P:regulation of DNA-templated transcription"/>
    <property type="evidence" value="ECO:0007669"/>
    <property type="project" value="InterPro"/>
</dbReference>
<dbReference type="InterPro" id="IPR035965">
    <property type="entry name" value="PAS-like_dom_sf"/>
</dbReference>
<proteinExistence type="predicted"/>
<dbReference type="InterPro" id="IPR013767">
    <property type="entry name" value="PAS_fold"/>
</dbReference>
<dbReference type="PROSITE" id="PS00675">
    <property type="entry name" value="SIGMA54_INTERACT_1"/>
    <property type="match status" value="1"/>
</dbReference>
<dbReference type="SMART" id="SM00091">
    <property type="entry name" value="PAS"/>
    <property type="match status" value="1"/>
</dbReference>
<feature type="coiled-coil region" evidence="6">
    <location>
        <begin position="235"/>
        <end position="266"/>
    </location>
</feature>
<dbReference type="PROSITE" id="PS00676">
    <property type="entry name" value="SIGMA54_INTERACT_2"/>
    <property type="match status" value="1"/>
</dbReference>
<accession>A0A2A4MPY3</accession>
<dbReference type="Gene3D" id="3.40.50.300">
    <property type="entry name" value="P-loop containing nucleotide triphosphate hydrolases"/>
    <property type="match status" value="1"/>
</dbReference>
<gene>
    <name evidence="9" type="ORF">COC19_03375</name>
</gene>
<dbReference type="Gene3D" id="3.30.450.20">
    <property type="entry name" value="PAS domain"/>
    <property type="match status" value="1"/>
</dbReference>
<dbReference type="FunFam" id="3.40.50.300:FF:000006">
    <property type="entry name" value="DNA-binding transcriptional regulator NtrC"/>
    <property type="match status" value="1"/>
</dbReference>
<dbReference type="PROSITE" id="PS50045">
    <property type="entry name" value="SIGMA54_INTERACT_4"/>
    <property type="match status" value="1"/>
</dbReference>
<dbReference type="PROSITE" id="PS00688">
    <property type="entry name" value="SIGMA54_INTERACT_3"/>
    <property type="match status" value="1"/>
</dbReference>
<evidence type="ECO:0000256" key="5">
    <source>
        <dbReference type="ARBA" id="ARBA00023163"/>
    </source>
</evidence>
<dbReference type="InterPro" id="IPR025943">
    <property type="entry name" value="Sigma_54_int_dom_ATP-bd_2"/>
</dbReference>
<dbReference type="Pfam" id="PF00989">
    <property type="entry name" value="PAS"/>
    <property type="match status" value="1"/>
</dbReference>
<organism evidence="9 10">
    <name type="scientific">SAR86 cluster bacterium</name>
    <dbReference type="NCBI Taxonomy" id="2030880"/>
    <lineage>
        <taxon>Bacteria</taxon>
        <taxon>Pseudomonadati</taxon>
        <taxon>Pseudomonadota</taxon>
        <taxon>Gammaproteobacteria</taxon>
        <taxon>SAR86 cluster</taxon>
    </lineage>
</organism>
<dbReference type="GO" id="GO:0003677">
    <property type="term" value="F:DNA binding"/>
    <property type="evidence" value="ECO:0007669"/>
    <property type="project" value="UniProtKB-KW"/>
</dbReference>
<dbReference type="PANTHER" id="PTHR32071:SF117">
    <property type="entry name" value="PTS-DEPENDENT DIHYDROXYACETONE KINASE OPERON REGULATORY PROTEIN-RELATED"/>
    <property type="match status" value="1"/>
</dbReference>
<dbReference type="CDD" id="cd00009">
    <property type="entry name" value="AAA"/>
    <property type="match status" value="1"/>
</dbReference>
<feature type="domain" description="PAS" evidence="8">
    <location>
        <begin position="114"/>
        <end position="189"/>
    </location>
</feature>
<dbReference type="InterPro" id="IPR003593">
    <property type="entry name" value="AAA+_ATPase"/>
</dbReference>
<dbReference type="SUPFAM" id="SSF55785">
    <property type="entry name" value="PYP-like sensor domain (PAS domain)"/>
    <property type="match status" value="1"/>
</dbReference>
<dbReference type="GO" id="GO:0005524">
    <property type="term" value="F:ATP binding"/>
    <property type="evidence" value="ECO:0007669"/>
    <property type="project" value="UniProtKB-KW"/>
</dbReference>
<dbReference type="Pfam" id="PF00158">
    <property type="entry name" value="Sigma54_activat"/>
    <property type="match status" value="1"/>
</dbReference>